<evidence type="ECO:0000313" key="2">
    <source>
        <dbReference type="Proteomes" id="UP000824540"/>
    </source>
</evidence>
<proteinExistence type="predicted"/>
<organism evidence="1 2">
    <name type="scientific">Albula glossodonta</name>
    <name type="common">roundjaw bonefish</name>
    <dbReference type="NCBI Taxonomy" id="121402"/>
    <lineage>
        <taxon>Eukaryota</taxon>
        <taxon>Metazoa</taxon>
        <taxon>Chordata</taxon>
        <taxon>Craniata</taxon>
        <taxon>Vertebrata</taxon>
        <taxon>Euteleostomi</taxon>
        <taxon>Actinopterygii</taxon>
        <taxon>Neopterygii</taxon>
        <taxon>Teleostei</taxon>
        <taxon>Albuliformes</taxon>
        <taxon>Albulidae</taxon>
        <taxon>Albula</taxon>
    </lineage>
</organism>
<gene>
    <name evidence="1" type="ORF">JZ751_023600</name>
</gene>
<sequence>MTSSLPSLPQDMVVCNISVSTALLSPPPLYTWEGVKVERFVWKPMVDSESVTRSGGVIGPPILRGQTTKQFT</sequence>
<dbReference type="Proteomes" id="UP000824540">
    <property type="component" value="Unassembled WGS sequence"/>
</dbReference>
<dbReference type="EMBL" id="JAFBMS010000053">
    <property type="protein sequence ID" value="KAG9339462.1"/>
    <property type="molecule type" value="Genomic_DNA"/>
</dbReference>
<accession>A0A8T2NPC9</accession>
<reference evidence="1" key="1">
    <citation type="thesis" date="2021" institute="BYU ScholarsArchive" country="Provo, UT, USA">
        <title>Applications of and Algorithms for Genome Assembly and Genomic Analyses with an Emphasis on Marine Teleosts.</title>
        <authorList>
            <person name="Pickett B.D."/>
        </authorList>
    </citation>
    <scope>NUCLEOTIDE SEQUENCE</scope>
    <source>
        <strain evidence="1">HI-2016</strain>
    </source>
</reference>
<protein>
    <submittedName>
        <fullName evidence="1">Uncharacterized protein</fullName>
    </submittedName>
</protein>
<keyword evidence="2" id="KW-1185">Reference proteome</keyword>
<name>A0A8T2NPC9_9TELE</name>
<dbReference type="AlphaFoldDB" id="A0A8T2NPC9"/>
<evidence type="ECO:0000313" key="1">
    <source>
        <dbReference type="EMBL" id="KAG9339462.1"/>
    </source>
</evidence>
<comment type="caution">
    <text evidence="1">The sequence shown here is derived from an EMBL/GenBank/DDBJ whole genome shotgun (WGS) entry which is preliminary data.</text>
</comment>